<dbReference type="Pfam" id="PF00561">
    <property type="entry name" value="Abhydrolase_1"/>
    <property type="match status" value="1"/>
</dbReference>
<dbReference type="GO" id="GO:0016787">
    <property type="term" value="F:hydrolase activity"/>
    <property type="evidence" value="ECO:0007669"/>
    <property type="project" value="UniProtKB-KW"/>
</dbReference>
<dbReference type="PANTHER" id="PTHR43433:SF10">
    <property type="entry name" value="AB HYDROLASE-1 DOMAIN-CONTAINING PROTEIN"/>
    <property type="match status" value="1"/>
</dbReference>
<dbReference type="InterPro" id="IPR050471">
    <property type="entry name" value="AB_hydrolase"/>
</dbReference>
<dbReference type="Gene3D" id="3.40.50.1820">
    <property type="entry name" value="alpha/beta hydrolase"/>
    <property type="match status" value="1"/>
</dbReference>
<reference evidence="2" key="1">
    <citation type="submission" date="2021-09" db="EMBL/GenBank/DDBJ databases">
        <title>Fulvivirga sp. isolated from coastal sediment.</title>
        <authorList>
            <person name="Yu H."/>
        </authorList>
    </citation>
    <scope>NUCLEOTIDE SEQUENCE</scope>
    <source>
        <strain evidence="2">1062</strain>
    </source>
</reference>
<dbReference type="InterPro" id="IPR000073">
    <property type="entry name" value="AB_hydrolase_1"/>
</dbReference>
<dbReference type="RefSeq" id="WP_225699207.1">
    <property type="nucleotide sequence ID" value="NZ_JAIXNE010000006.1"/>
</dbReference>
<feature type="domain" description="AB hydrolase-1" evidence="1">
    <location>
        <begin position="14"/>
        <end position="227"/>
    </location>
</feature>
<dbReference type="PRINTS" id="PR00111">
    <property type="entry name" value="ABHYDROLASE"/>
</dbReference>
<dbReference type="InterPro" id="IPR029058">
    <property type="entry name" value="AB_hydrolase_fold"/>
</dbReference>
<comment type="caution">
    <text evidence="2">The sequence shown here is derived from an EMBL/GenBank/DDBJ whole genome shotgun (WGS) entry which is preliminary data.</text>
</comment>
<organism evidence="2 3">
    <name type="scientific">Fulvivirga sedimenti</name>
    <dbReference type="NCBI Taxonomy" id="2879465"/>
    <lineage>
        <taxon>Bacteria</taxon>
        <taxon>Pseudomonadati</taxon>
        <taxon>Bacteroidota</taxon>
        <taxon>Cytophagia</taxon>
        <taxon>Cytophagales</taxon>
        <taxon>Fulvivirgaceae</taxon>
        <taxon>Fulvivirga</taxon>
    </lineage>
</organism>
<sequence length="256" mass="28115">MPDTAHYSLTGSGKPIVFQHGLGANLNQVLTLLNGLEKIQLLTSDSRGHGKTPFNPDVPSSFNAFTDDVITVMDKCGIQQAIAGGISMGSGIAVNMALRYPHRVAAIILLRPAWKCEAEPENLKILSHIASVVNHSGGREEFMQAPEFRTIAEKHPNAATSVLGMFNRDQQMHTASILKSMVQDQPCSSDPTLLSVPALIIGNEDDPLHPWQMAVEWNEILAESKLIQVTSRYLDDEKHRIETVTAIQEFINKLTI</sequence>
<gene>
    <name evidence="2" type="ORF">LDX50_25960</name>
</gene>
<dbReference type="AlphaFoldDB" id="A0A9X1HUW3"/>
<dbReference type="Proteomes" id="UP001139409">
    <property type="component" value="Unassembled WGS sequence"/>
</dbReference>
<dbReference type="SUPFAM" id="SSF53474">
    <property type="entry name" value="alpha/beta-Hydrolases"/>
    <property type="match status" value="1"/>
</dbReference>
<name>A0A9X1HUW3_9BACT</name>
<protein>
    <submittedName>
        <fullName evidence="2">Alpha/beta hydrolase</fullName>
    </submittedName>
</protein>
<accession>A0A9X1HUW3</accession>
<dbReference type="EMBL" id="JAIXNE010000006">
    <property type="protein sequence ID" value="MCA6078345.1"/>
    <property type="molecule type" value="Genomic_DNA"/>
</dbReference>
<evidence type="ECO:0000313" key="3">
    <source>
        <dbReference type="Proteomes" id="UP001139409"/>
    </source>
</evidence>
<keyword evidence="2" id="KW-0378">Hydrolase</keyword>
<keyword evidence="3" id="KW-1185">Reference proteome</keyword>
<evidence type="ECO:0000313" key="2">
    <source>
        <dbReference type="EMBL" id="MCA6078345.1"/>
    </source>
</evidence>
<dbReference type="PANTHER" id="PTHR43433">
    <property type="entry name" value="HYDROLASE, ALPHA/BETA FOLD FAMILY PROTEIN"/>
    <property type="match status" value="1"/>
</dbReference>
<proteinExistence type="predicted"/>
<evidence type="ECO:0000259" key="1">
    <source>
        <dbReference type="Pfam" id="PF00561"/>
    </source>
</evidence>